<reference evidence="1 2" key="1">
    <citation type="submission" date="2024-03" db="EMBL/GenBank/DDBJ databases">
        <title>Adaptation during the transition from Ophiocordyceps entomopathogen to insect associate is accompanied by gene loss and intensified selection.</title>
        <authorList>
            <person name="Ward C.M."/>
            <person name="Onetto C.A."/>
            <person name="Borneman A.R."/>
        </authorList>
    </citation>
    <scope>NUCLEOTIDE SEQUENCE [LARGE SCALE GENOMIC DNA]</scope>
    <source>
        <strain evidence="1">AWRI1</strain>
        <tissue evidence="1">Single Adult Female</tissue>
    </source>
</reference>
<protein>
    <submittedName>
        <fullName evidence="1">Uncharacterized protein</fullName>
    </submittedName>
</protein>
<evidence type="ECO:0000313" key="2">
    <source>
        <dbReference type="Proteomes" id="UP001367676"/>
    </source>
</evidence>
<name>A0AAN9T8G6_9HEMI</name>
<accession>A0AAN9T8G6</accession>
<dbReference type="Proteomes" id="UP001367676">
    <property type="component" value="Unassembled WGS sequence"/>
</dbReference>
<gene>
    <name evidence="1" type="ORF">V9T40_012831</name>
</gene>
<comment type="caution">
    <text evidence="1">The sequence shown here is derived from an EMBL/GenBank/DDBJ whole genome shotgun (WGS) entry which is preliminary data.</text>
</comment>
<evidence type="ECO:0000313" key="1">
    <source>
        <dbReference type="EMBL" id="KAK7576545.1"/>
    </source>
</evidence>
<dbReference type="EMBL" id="JBBCAQ010000036">
    <property type="protein sequence ID" value="KAK7576545.1"/>
    <property type="molecule type" value="Genomic_DNA"/>
</dbReference>
<sequence>MSFFDNASVHSNCKEKKRYAQIKTNNFKFSFIFKKNTRFKSKLTIAITEYADHNNLLSSHFSWISKHCVEYIVDMRKQKQWQWFDNHEF</sequence>
<dbReference type="AlphaFoldDB" id="A0AAN9T8G6"/>
<proteinExistence type="predicted"/>
<organism evidence="1 2">
    <name type="scientific">Parthenolecanium corni</name>
    <dbReference type="NCBI Taxonomy" id="536013"/>
    <lineage>
        <taxon>Eukaryota</taxon>
        <taxon>Metazoa</taxon>
        <taxon>Ecdysozoa</taxon>
        <taxon>Arthropoda</taxon>
        <taxon>Hexapoda</taxon>
        <taxon>Insecta</taxon>
        <taxon>Pterygota</taxon>
        <taxon>Neoptera</taxon>
        <taxon>Paraneoptera</taxon>
        <taxon>Hemiptera</taxon>
        <taxon>Sternorrhyncha</taxon>
        <taxon>Coccoidea</taxon>
        <taxon>Coccidae</taxon>
        <taxon>Parthenolecanium</taxon>
    </lineage>
</organism>
<keyword evidence="2" id="KW-1185">Reference proteome</keyword>